<dbReference type="AlphaFoldDB" id="S3ZDE8"/>
<accession>S3ZDE8</accession>
<evidence type="ECO:0008006" key="3">
    <source>
        <dbReference type="Google" id="ProtNLM"/>
    </source>
</evidence>
<dbReference type="RefSeq" id="WP_016644456.1">
    <property type="nucleotide sequence ID" value="NZ_AOPZ01000380.1"/>
</dbReference>
<gene>
    <name evidence="1" type="ORF">STRAU_6336</name>
</gene>
<evidence type="ECO:0000313" key="1">
    <source>
        <dbReference type="EMBL" id="EPH40639.1"/>
    </source>
</evidence>
<keyword evidence="2" id="KW-1185">Reference proteome</keyword>
<sequence length="109" mass="11219">MKFDMGETTLAVLGKNTAGSSDDLGTLIRALVQSAEPLEGKFNGAGKATFDSFKLRADEITAALNSSLASILGGQAGMDEAFGTGTQEQSDNAHKNMGAANFQAARFSG</sequence>
<dbReference type="PATRIC" id="fig|1286094.4.peg.6260"/>
<name>S3ZDE8_9ACTN</name>
<reference evidence="1 2" key="1">
    <citation type="submission" date="2013-02" db="EMBL/GenBank/DDBJ databases">
        <title>Draft Genome Sequence of Streptomyces aurantiacus, Which Produces Setomimycin.</title>
        <authorList>
            <person name="Gruening B.A."/>
            <person name="Praeg A."/>
            <person name="Erxleben A."/>
            <person name="Guenther S."/>
            <person name="Mueller M."/>
        </authorList>
    </citation>
    <scope>NUCLEOTIDE SEQUENCE [LARGE SCALE GENOMIC DNA]</scope>
    <source>
        <strain evidence="1 2">JA 4570</strain>
    </source>
</reference>
<comment type="caution">
    <text evidence="1">The sequence shown here is derived from an EMBL/GenBank/DDBJ whole genome shotgun (WGS) entry which is preliminary data.</text>
</comment>
<protein>
    <recommendedName>
        <fullName evidence="3">WXG100 family type VII secretion target</fullName>
    </recommendedName>
</protein>
<dbReference type="EMBL" id="AOPZ01000380">
    <property type="protein sequence ID" value="EPH40639.1"/>
    <property type="molecule type" value="Genomic_DNA"/>
</dbReference>
<dbReference type="OrthoDB" id="3826998at2"/>
<proteinExistence type="predicted"/>
<dbReference type="Proteomes" id="UP000014629">
    <property type="component" value="Unassembled WGS sequence"/>
</dbReference>
<organism evidence="1 2">
    <name type="scientific">Streptomyces aurantiacus JA 4570</name>
    <dbReference type="NCBI Taxonomy" id="1286094"/>
    <lineage>
        <taxon>Bacteria</taxon>
        <taxon>Bacillati</taxon>
        <taxon>Actinomycetota</taxon>
        <taxon>Actinomycetes</taxon>
        <taxon>Kitasatosporales</taxon>
        <taxon>Streptomycetaceae</taxon>
        <taxon>Streptomyces</taxon>
        <taxon>Streptomyces aurantiacus group</taxon>
    </lineage>
</organism>
<evidence type="ECO:0000313" key="2">
    <source>
        <dbReference type="Proteomes" id="UP000014629"/>
    </source>
</evidence>